<reference evidence="2" key="1">
    <citation type="submission" date="2020-09" db="EMBL/GenBank/DDBJ databases">
        <title>Genome-Enabled Discovery of Anthraquinone Biosynthesis in Senna tora.</title>
        <authorList>
            <person name="Kang S.-H."/>
            <person name="Pandey R.P."/>
            <person name="Lee C.-M."/>
            <person name="Sim J.-S."/>
            <person name="Jeong J.-T."/>
            <person name="Choi B.-S."/>
            <person name="Jung M."/>
            <person name="Ginzburg D."/>
            <person name="Zhao K."/>
            <person name="Won S.Y."/>
            <person name="Oh T.-J."/>
            <person name="Yu Y."/>
            <person name="Kim N.-H."/>
            <person name="Lee O.R."/>
            <person name="Lee T.-H."/>
            <person name="Bashyal P."/>
            <person name="Kim T.-S."/>
            <person name="Lee W.-H."/>
            <person name="Kawkins C."/>
            <person name="Kim C.-K."/>
            <person name="Kim J.S."/>
            <person name="Ahn B.O."/>
            <person name="Rhee S.Y."/>
            <person name="Sohng J.K."/>
        </authorList>
    </citation>
    <scope>NUCLEOTIDE SEQUENCE</scope>
    <source>
        <tissue evidence="2">Leaf</tissue>
    </source>
</reference>
<dbReference type="Proteomes" id="UP000634136">
    <property type="component" value="Unassembled WGS sequence"/>
</dbReference>
<organism evidence="2 3">
    <name type="scientific">Senna tora</name>
    <dbReference type="NCBI Taxonomy" id="362788"/>
    <lineage>
        <taxon>Eukaryota</taxon>
        <taxon>Viridiplantae</taxon>
        <taxon>Streptophyta</taxon>
        <taxon>Embryophyta</taxon>
        <taxon>Tracheophyta</taxon>
        <taxon>Spermatophyta</taxon>
        <taxon>Magnoliopsida</taxon>
        <taxon>eudicotyledons</taxon>
        <taxon>Gunneridae</taxon>
        <taxon>Pentapetalae</taxon>
        <taxon>rosids</taxon>
        <taxon>fabids</taxon>
        <taxon>Fabales</taxon>
        <taxon>Fabaceae</taxon>
        <taxon>Caesalpinioideae</taxon>
        <taxon>Cassia clade</taxon>
        <taxon>Senna</taxon>
    </lineage>
</organism>
<dbReference type="AlphaFoldDB" id="A0A834TI44"/>
<evidence type="ECO:0000313" key="2">
    <source>
        <dbReference type="EMBL" id="KAF7822627.1"/>
    </source>
</evidence>
<proteinExistence type="predicted"/>
<sequence>MIYNLHTNIKAKSNSGKPNPKQRKNLNQYLFKARRESNFAALRRGLHDLPGNIPPPLAHTRGSDDVLPARPLLLAGLHSPYDLPEQLRKHGGPRIAIARILTGLRRVAAAEPITTLIFVKRCSFLEGSGEFTRAENFNQRHSLGLCSMVGEKMMG</sequence>
<keyword evidence="3" id="KW-1185">Reference proteome</keyword>
<protein>
    <submittedName>
        <fullName evidence="2">Tubby-like F-box protein 7</fullName>
    </submittedName>
</protein>
<dbReference type="EMBL" id="JAAIUW010000007">
    <property type="protein sequence ID" value="KAF7822627.1"/>
    <property type="molecule type" value="Genomic_DNA"/>
</dbReference>
<name>A0A834TI44_9FABA</name>
<feature type="compositionally biased region" description="Polar residues" evidence="1">
    <location>
        <begin position="1"/>
        <end position="17"/>
    </location>
</feature>
<evidence type="ECO:0000256" key="1">
    <source>
        <dbReference type="SAM" id="MobiDB-lite"/>
    </source>
</evidence>
<gene>
    <name evidence="2" type="ORF">G2W53_020771</name>
</gene>
<comment type="caution">
    <text evidence="2">The sequence shown here is derived from an EMBL/GenBank/DDBJ whole genome shotgun (WGS) entry which is preliminary data.</text>
</comment>
<feature type="region of interest" description="Disordered" evidence="1">
    <location>
        <begin position="1"/>
        <end position="24"/>
    </location>
</feature>
<accession>A0A834TI44</accession>
<evidence type="ECO:0000313" key="3">
    <source>
        <dbReference type="Proteomes" id="UP000634136"/>
    </source>
</evidence>